<dbReference type="SUPFAM" id="SSF54928">
    <property type="entry name" value="RNA-binding domain, RBD"/>
    <property type="match status" value="1"/>
</dbReference>
<evidence type="ECO:0000256" key="3">
    <source>
        <dbReference type="PROSITE-ProRule" id="PRU00176"/>
    </source>
</evidence>
<feature type="region of interest" description="Disordered" evidence="4">
    <location>
        <begin position="24"/>
        <end position="74"/>
    </location>
</feature>
<gene>
    <name evidence="7" type="primary">LOC111112585</name>
</gene>
<evidence type="ECO:0000259" key="5">
    <source>
        <dbReference type="PROSITE" id="PS50102"/>
    </source>
</evidence>
<dbReference type="Pfam" id="PF00076">
    <property type="entry name" value="RRM_1"/>
    <property type="match status" value="2"/>
</dbReference>
<dbReference type="InterPro" id="IPR002343">
    <property type="entry name" value="Hud_Sxl_RNA"/>
</dbReference>
<evidence type="ECO:0000256" key="1">
    <source>
        <dbReference type="ARBA" id="ARBA00022737"/>
    </source>
</evidence>
<name>A0A8B8BR54_CRAVI</name>
<reference evidence="7" key="1">
    <citation type="submission" date="2025-08" db="UniProtKB">
        <authorList>
            <consortium name="RefSeq"/>
        </authorList>
    </citation>
    <scope>IDENTIFICATION</scope>
    <source>
        <tissue evidence="7">Whole sample</tissue>
    </source>
</reference>
<dbReference type="PROSITE" id="PS50102">
    <property type="entry name" value="RRM"/>
    <property type="match status" value="2"/>
</dbReference>
<keyword evidence="1" id="KW-0677">Repeat</keyword>
<feature type="compositionally biased region" description="Low complexity" evidence="4">
    <location>
        <begin position="53"/>
        <end position="70"/>
    </location>
</feature>
<keyword evidence="6" id="KW-1185">Reference proteome</keyword>
<dbReference type="RefSeq" id="XP_022305828.1">
    <property type="nucleotide sequence ID" value="XM_022450120.1"/>
</dbReference>
<proteinExistence type="predicted"/>
<keyword evidence="2 3" id="KW-0694">RNA-binding</keyword>
<evidence type="ECO:0000313" key="6">
    <source>
        <dbReference type="Proteomes" id="UP000694844"/>
    </source>
</evidence>
<evidence type="ECO:0000313" key="7">
    <source>
        <dbReference type="RefSeq" id="XP_022305828.1"/>
    </source>
</evidence>
<feature type="domain" description="RRM" evidence="5">
    <location>
        <begin position="156"/>
        <end position="235"/>
    </location>
</feature>
<evidence type="ECO:0000256" key="4">
    <source>
        <dbReference type="SAM" id="MobiDB-lite"/>
    </source>
</evidence>
<evidence type="ECO:0000256" key="2">
    <source>
        <dbReference type="ARBA" id="ARBA00022884"/>
    </source>
</evidence>
<dbReference type="PANTHER" id="PTHR24012">
    <property type="entry name" value="RNA BINDING PROTEIN"/>
    <property type="match status" value="1"/>
</dbReference>
<dbReference type="Proteomes" id="UP000694844">
    <property type="component" value="Chromosome 9"/>
</dbReference>
<dbReference type="KEGG" id="cvn:111112585"/>
<organism evidence="6 7">
    <name type="scientific">Crassostrea virginica</name>
    <name type="common">Eastern oyster</name>
    <dbReference type="NCBI Taxonomy" id="6565"/>
    <lineage>
        <taxon>Eukaryota</taxon>
        <taxon>Metazoa</taxon>
        <taxon>Spiralia</taxon>
        <taxon>Lophotrochozoa</taxon>
        <taxon>Mollusca</taxon>
        <taxon>Bivalvia</taxon>
        <taxon>Autobranchia</taxon>
        <taxon>Pteriomorphia</taxon>
        <taxon>Ostreida</taxon>
        <taxon>Ostreoidea</taxon>
        <taxon>Ostreidae</taxon>
        <taxon>Crassostrea</taxon>
    </lineage>
</organism>
<dbReference type="GO" id="GO:1990904">
    <property type="term" value="C:ribonucleoprotein complex"/>
    <property type="evidence" value="ECO:0007669"/>
    <property type="project" value="InterPro"/>
</dbReference>
<dbReference type="OrthoDB" id="271725at2759"/>
<dbReference type="InterPro" id="IPR000504">
    <property type="entry name" value="RRM_dom"/>
</dbReference>
<dbReference type="GO" id="GO:0003723">
    <property type="term" value="F:RNA binding"/>
    <property type="evidence" value="ECO:0007669"/>
    <property type="project" value="UniProtKB-UniRule"/>
</dbReference>
<feature type="domain" description="RRM" evidence="5">
    <location>
        <begin position="77"/>
        <end position="150"/>
    </location>
</feature>
<dbReference type="PRINTS" id="PR00961">
    <property type="entry name" value="HUDSXLRNA"/>
</dbReference>
<protein>
    <submittedName>
        <fullName evidence="7">RNA-binding motif, single-stranded-interacting protein 3-like isoform X1</fullName>
    </submittedName>
</protein>
<dbReference type="FunFam" id="3.30.70.330:FF:000012">
    <property type="entry name" value="RNA-binding motif, single-stranded-interacting protein 3 isoform 1"/>
    <property type="match status" value="1"/>
</dbReference>
<dbReference type="InterPro" id="IPR035979">
    <property type="entry name" value="RBD_domain_sf"/>
</dbReference>
<sequence>MSGWQTMHTVEECLSQDLMSQPGITLGVRGGQPNPAAYGSYSQHGTYTPRSMPAASPNTTSSQSSNQSQSGEQLSRTNLYIRGLNPNTTDKDLVNLCQPYGKIISTKAIIDQQTNKCKGYGFVDFESPSAAEVAVQALQSQGIQAQMAKQQEQDPTNLYIANLPIYFAETNLENMFKDYGTVISTRILRKPDGISRGVGFSRMESKEKCERIIDQFNGKILPGCTEPLLVKFADGGNKKKTAIPQIRNELAQSLVGLDKSGSLQAYFQQMGDPSLALAAYADQALAQNGVGTPALVTPAGLTLPRYTVATTPHTYQVAQANPAAAAATGWVHPGYIMQPPMAHYLATSPLGQTGYSQIPYQGGAMIQGLQIDPDQAGGDEQLQANLQAAYATQSSFT</sequence>
<accession>A0A8B8BR54</accession>
<dbReference type="SMART" id="SM00360">
    <property type="entry name" value="RRM"/>
    <property type="match status" value="2"/>
</dbReference>
<dbReference type="Gene3D" id="3.30.70.330">
    <property type="match status" value="2"/>
</dbReference>
<feature type="compositionally biased region" description="Polar residues" evidence="4">
    <location>
        <begin position="40"/>
        <end position="49"/>
    </location>
</feature>
<dbReference type="InterPro" id="IPR012677">
    <property type="entry name" value="Nucleotide-bd_a/b_plait_sf"/>
</dbReference>
<dbReference type="GeneID" id="111112585"/>
<dbReference type="AlphaFoldDB" id="A0A8B8BR54"/>
<dbReference type="FunFam" id="3.30.70.330:FF:000169">
    <property type="entry name" value="protein alan shepard isoform X4"/>
    <property type="match status" value="1"/>
</dbReference>
<dbReference type="CDD" id="cd12244">
    <property type="entry name" value="RRM2_MSSP"/>
    <property type="match status" value="1"/>
</dbReference>